<dbReference type="InterPro" id="IPR029065">
    <property type="entry name" value="Enolase_C-like"/>
</dbReference>
<reference evidence="7 8" key="1">
    <citation type="submission" date="2016-10" db="EMBL/GenBank/DDBJ databases">
        <authorList>
            <person name="Varghese N."/>
            <person name="Submissions S."/>
        </authorList>
    </citation>
    <scope>NUCLEOTIDE SEQUENCE [LARGE SCALE GENOMIC DNA]</scope>
    <source>
        <strain evidence="7 8">DSM 20748</strain>
    </source>
</reference>
<dbReference type="InterPro" id="IPR013342">
    <property type="entry name" value="Mandelate_racemase_C"/>
</dbReference>
<evidence type="ECO:0000256" key="2">
    <source>
        <dbReference type="ARBA" id="ARBA00022723"/>
    </source>
</evidence>
<dbReference type="InterPro" id="IPR034603">
    <property type="entry name" value="Dipeptide_epimerase"/>
</dbReference>
<evidence type="ECO:0000313" key="8">
    <source>
        <dbReference type="Proteomes" id="UP000198647"/>
    </source>
</evidence>
<dbReference type="InterPro" id="IPR036849">
    <property type="entry name" value="Enolase-like_C_sf"/>
</dbReference>
<dbReference type="RefSeq" id="WP_093107373.1">
    <property type="nucleotide sequence ID" value="NZ_FNOS01000004.1"/>
</dbReference>
<evidence type="ECO:0000313" key="7">
    <source>
        <dbReference type="EMBL" id="SDY01728.1"/>
    </source>
</evidence>
<comment type="similarity">
    <text evidence="1 5">Belongs to the mandelate racemase/muconate lactonizing enzyme family.</text>
</comment>
<name>A0A1H3GGG0_9BACI</name>
<keyword evidence="2 5" id="KW-0479">Metal-binding</keyword>
<evidence type="ECO:0000259" key="6">
    <source>
        <dbReference type="SMART" id="SM00922"/>
    </source>
</evidence>
<keyword evidence="4 5" id="KW-0413">Isomerase</keyword>
<evidence type="ECO:0000256" key="1">
    <source>
        <dbReference type="ARBA" id="ARBA00008031"/>
    </source>
</evidence>
<dbReference type="PANTHER" id="PTHR48073:SF2">
    <property type="entry name" value="O-SUCCINYLBENZOATE SYNTHASE"/>
    <property type="match status" value="1"/>
</dbReference>
<dbReference type="EMBL" id="FNOS01000004">
    <property type="protein sequence ID" value="SDY01728.1"/>
    <property type="molecule type" value="Genomic_DNA"/>
</dbReference>
<evidence type="ECO:0000256" key="4">
    <source>
        <dbReference type="ARBA" id="ARBA00023235"/>
    </source>
</evidence>
<sequence>MKITDIVCENRTVSLKRPFKTAVRTVENIEVMDVFVKTEEGIEGYGSATASLQVTGDSLEGMRAAVEGPVRDSLMNEDIQKLNHQLIKLEKSCIHNSSAKAAVDIALHDAFGKYNNLPIYKMLGGERGVLETDMTVSVDDPALMKQQAIARVREGFDVLKLKVGMDEKEDFNRLLHVKEAVGENVRLRLDANQGWTGKQAVHFLKRIEQEDINVELVEQPVPSHDLKALKYVREHAHVPIMADESAFSPREVLRLVEMDCTDYVNIKLMKAGGLRRAGQIADICESAGVPCMIGSMMESTVSGTAAVHLAMAHPNITMYDLDAPAWMNDEGLKGGMSYEGREVTLNERPGLGFY</sequence>
<feature type="domain" description="Mandelate racemase/muconate lactonizing enzyme C-terminal" evidence="6">
    <location>
        <begin position="141"/>
        <end position="239"/>
    </location>
</feature>
<keyword evidence="3 5" id="KW-0460">Magnesium</keyword>
<dbReference type="SUPFAM" id="SSF51604">
    <property type="entry name" value="Enolase C-terminal domain-like"/>
    <property type="match status" value="1"/>
</dbReference>
<organism evidence="7 8">
    <name type="scientific">Salimicrobium album</name>
    <dbReference type="NCBI Taxonomy" id="50717"/>
    <lineage>
        <taxon>Bacteria</taxon>
        <taxon>Bacillati</taxon>
        <taxon>Bacillota</taxon>
        <taxon>Bacilli</taxon>
        <taxon>Bacillales</taxon>
        <taxon>Bacillaceae</taxon>
        <taxon>Salimicrobium</taxon>
    </lineage>
</organism>
<evidence type="ECO:0000256" key="5">
    <source>
        <dbReference type="RuleBase" id="RU366006"/>
    </source>
</evidence>
<keyword evidence="8" id="KW-1185">Reference proteome</keyword>
<dbReference type="SFLD" id="SFLDS00001">
    <property type="entry name" value="Enolase"/>
    <property type="match status" value="1"/>
</dbReference>
<dbReference type="Gene3D" id="3.20.20.120">
    <property type="entry name" value="Enolase-like C-terminal domain"/>
    <property type="match status" value="1"/>
</dbReference>
<dbReference type="PANTHER" id="PTHR48073">
    <property type="entry name" value="O-SUCCINYLBENZOATE SYNTHASE-RELATED"/>
    <property type="match status" value="1"/>
</dbReference>
<dbReference type="Proteomes" id="UP000198647">
    <property type="component" value="Unassembled WGS sequence"/>
</dbReference>
<dbReference type="SFLD" id="SFLDF00009">
    <property type="entry name" value="o-succinylbenzoate_synthase"/>
    <property type="match status" value="1"/>
</dbReference>
<dbReference type="EC" id="5.1.1.-" evidence="5"/>
<proteinExistence type="inferred from homology"/>
<dbReference type="Gene3D" id="3.30.390.10">
    <property type="entry name" value="Enolase-like, N-terminal domain"/>
    <property type="match status" value="1"/>
</dbReference>
<dbReference type="InterPro" id="IPR029017">
    <property type="entry name" value="Enolase-like_N"/>
</dbReference>
<dbReference type="CDD" id="cd03319">
    <property type="entry name" value="L-Ala-DL-Glu_epimerase"/>
    <property type="match status" value="1"/>
</dbReference>
<gene>
    <name evidence="7" type="ORF">SAMN04488081_1906</name>
</gene>
<comment type="cofactor">
    <cofactor evidence="5">
        <name>Mg(2+)</name>
        <dbReference type="ChEBI" id="CHEBI:18420"/>
    </cofactor>
    <text evidence="5">Binds 1 Mg(2+) ion per subunit.</text>
</comment>
<evidence type="ECO:0000256" key="3">
    <source>
        <dbReference type="ARBA" id="ARBA00022842"/>
    </source>
</evidence>
<protein>
    <recommendedName>
        <fullName evidence="5">Dipeptide epimerase</fullName>
        <ecNumber evidence="5">5.1.1.-</ecNumber>
    </recommendedName>
</protein>
<dbReference type="Pfam" id="PF13378">
    <property type="entry name" value="MR_MLE_C"/>
    <property type="match status" value="1"/>
</dbReference>
<accession>A0A1H3GGG0</accession>
<dbReference type="Pfam" id="PF02746">
    <property type="entry name" value="MR_MLE_N"/>
    <property type="match status" value="1"/>
</dbReference>
<dbReference type="SFLD" id="SFLDG00180">
    <property type="entry name" value="muconate_cycloisomerase"/>
    <property type="match status" value="1"/>
</dbReference>
<dbReference type="InterPro" id="IPR013341">
    <property type="entry name" value="Mandelate_racemase_N_dom"/>
</dbReference>
<dbReference type="SMART" id="SM00922">
    <property type="entry name" value="MR_MLE"/>
    <property type="match status" value="1"/>
</dbReference>
<dbReference type="SUPFAM" id="SSF54826">
    <property type="entry name" value="Enolase N-terminal domain-like"/>
    <property type="match status" value="1"/>
</dbReference>
<comment type="caution">
    <text evidence="7">The sequence shown here is derived from an EMBL/GenBank/DDBJ whole genome shotgun (WGS) entry which is preliminary data.</text>
</comment>